<reference evidence="1" key="1">
    <citation type="journal article" date="2014" name="Front. Microbiol.">
        <title>High frequency of phylogenetically diverse reductive dehalogenase-homologous genes in deep subseafloor sedimentary metagenomes.</title>
        <authorList>
            <person name="Kawai M."/>
            <person name="Futagami T."/>
            <person name="Toyoda A."/>
            <person name="Takaki Y."/>
            <person name="Nishi S."/>
            <person name="Hori S."/>
            <person name="Arai W."/>
            <person name="Tsubouchi T."/>
            <person name="Morono Y."/>
            <person name="Uchiyama I."/>
            <person name="Ito T."/>
            <person name="Fujiyama A."/>
            <person name="Inagaki F."/>
            <person name="Takami H."/>
        </authorList>
    </citation>
    <scope>NUCLEOTIDE SEQUENCE</scope>
    <source>
        <strain evidence="1">Expedition CK06-06</strain>
    </source>
</reference>
<protein>
    <submittedName>
        <fullName evidence="1">Uncharacterized protein</fullName>
    </submittedName>
</protein>
<comment type="caution">
    <text evidence="1">The sequence shown here is derived from an EMBL/GenBank/DDBJ whole genome shotgun (WGS) entry which is preliminary data.</text>
</comment>
<dbReference type="AlphaFoldDB" id="X1Q8P8"/>
<sequence length="43" mass="4880">MYPWEAIVNMIKSQGVEFVFGIGDSHLQLYAEKVSGIKPINLR</sequence>
<organism evidence="1">
    <name type="scientific">marine sediment metagenome</name>
    <dbReference type="NCBI Taxonomy" id="412755"/>
    <lineage>
        <taxon>unclassified sequences</taxon>
        <taxon>metagenomes</taxon>
        <taxon>ecological metagenomes</taxon>
    </lineage>
</organism>
<gene>
    <name evidence="1" type="ORF">S06H3_64204</name>
</gene>
<name>X1Q8P8_9ZZZZ</name>
<evidence type="ECO:0000313" key="1">
    <source>
        <dbReference type="EMBL" id="GAI51161.1"/>
    </source>
</evidence>
<accession>X1Q8P8</accession>
<proteinExistence type="predicted"/>
<feature type="non-terminal residue" evidence="1">
    <location>
        <position position="43"/>
    </location>
</feature>
<dbReference type="EMBL" id="BARV01042811">
    <property type="protein sequence ID" value="GAI51161.1"/>
    <property type="molecule type" value="Genomic_DNA"/>
</dbReference>